<protein>
    <submittedName>
        <fullName evidence="2">Uncharacterized protein</fullName>
    </submittedName>
</protein>
<feature type="transmembrane region" description="Helical" evidence="1">
    <location>
        <begin position="24"/>
        <end position="48"/>
    </location>
</feature>
<dbReference type="EMBL" id="JASNQZ010000010">
    <property type="protein sequence ID" value="KAL0952710.1"/>
    <property type="molecule type" value="Genomic_DNA"/>
</dbReference>
<comment type="caution">
    <text evidence="2">The sequence shown here is derived from an EMBL/GenBank/DDBJ whole genome shotgun (WGS) entry which is preliminary data.</text>
</comment>
<keyword evidence="3" id="KW-1185">Reference proteome</keyword>
<keyword evidence="1" id="KW-0472">Membrane</keyword>
<feature type="transmembrane region" description="Helical" evidence="1">
    <location>
        <begin position="78"/>
        <end position="100"/>
    </location>
</feature>
<proteinExistence type="predicted"/>
<feature type="transmembrane region" description="Helical" evidence="1">
    <location>
        <begin position="173"/>
        <end position="194"/>
    </location>
</feature>
<keyword evidence="1" id="KW-0812">Transmembrane</keyword>
<reference evidence="3" key="1">
    <citation type="submission" date="2024-06" db="EMBL/GenBank/DDBJ databases">
        <title>Multi-omics analyses provide insights into the biosynthesis of the anticancer antibiotic pleurotin in Hohenbuehelia grisea.</title>
        <authorList>
            <person name="Weaver J.A."/>
            <person name="Alberti F."/>
        </authorList>
    </citation>
    <scope>NUCLEOTIDE SEQUENCE [LARGE SCALE GENOMIC DNA]</scope>
    <source>
        <strain evidence="3">T-177</strain>
    </source>
</reference>
<name>A0ABR3JB37_9AGAR</name>
<keyword evidence="1" id="KW-1133">Transmembrane helix</keyword>
<feature type="transmembrane region" description="Helical" evidence="1">
    <location>
        <begin position="146"/>
        <end position="166"/>
    </location>
</feature>
<organism evidence="2 3">
    <name type="scientific">Hohenbuehelia grisea</name>
    <dbReference type="NCBI Taxonomy" id="104357"/>
    <lineage>
        <taxon>Eukaryota</taxon>
        <taxon>Fungi</taxon>
        <taxon>Dikarya</taxon>
        <taxon>Basidiomycota</taxon>
        <taxon>Agaricomycotina</taxon>
        <taxon>Agaricomycetes</taxon>
        <taxon>Agaricomycetidae</taxon>
        <taxon>Agaricales</taxon>
        <taxon>Pleurotineae</taxon>
        <taxon>Pleurotaceae</taxon>
        <taxon>Hohenbuehelia</taxon>
    </lineage>
</organism>
<accession>A0ABR3JB37</accession>
<evidence type="ECO:0000313" key="3">
    <source>
        <dbReference type="Proteomes" id="UP001556367"/>
    </source>
</evidence>
<dbReference type="Proteomes" id="UP001556367">
    <property type="component" value="Unassembled WGS sequence"/>
</dbReference>
<evidence type="ECO:0000313" key="2">
    <source>
        <dbReference type="EMBL" id="KAL0952710.1"/>
    </source>
</evidence>
<gene>
    <name evidence="2" type="ORF">HGRIS_006946</name>
</gene>
<evidence type="ECO:0000256" key="1">
    <source>
        <dbReference type="SAM" id="Phobius"/>
    </source>
</evidence>
<sequence length="234" mass="25892">MKQSTSLNLEEKLPEFVDALRNGWISTFQAAATVSALFAAVAAQLFVFMKAPGSFSRETSSGSDKDVPTDIDTPAYRFLLVLAYASIICNCNATLAALAISDRLGNLPYQSQLLSANEPKVTCILGSEHDVLQKFGIGESWPLNFWLWYLSFLLGIVTTVAEIYVYMYMKESVIVRIMVSFLLVMAGSHLWFFIPVNLFAKKSSQPATLATQSQTRLVQPETLSTPLLPCSRRT</sequence>